<protein>
    <submittedName>
        <fullName evidence="1">Uncharacterized protein</fullName>
    </submittedName>
</protein>
<name>A0A4U6RHV4_BRAEL</name>
<accession>A0A4U6RHV4</accession>
<dbReference type="EMBL" id="SZZP01000030">
    <property type="protein sequence ID" value="TKV73889.1"/>
    <property type="molecule type" value="Genomic_DNA"/>
</dbReference>
<dbReference type="Proteomes" id="UP000305095">
    <property type="component" value="Unassembled WGS sequence"/>
</dbReference>
<proteinExistence type="predicted"/>
<evidence type="ECO:0000313" key="2">
    <source>
        <dbReference type="Proteomes" id="UP000305095"/>
    </source>
</evidence>
<dbReference type="AlphaFoldDB" id="A0A4U6RHV4"/>
<sequence>MVSQPAHIDRPWWFRNLLSRLRASMSRASELACLSPQDIDAIARELNLSTSAFRTLAQSPGSPELLSKRLALAGFFEHALAARHGDVLRDLQRVCGLCQVKARCAANLETKKFRNPLEDCPNEQTLRALGREVDDGLPQRFCD</sequence>
<comment type="caution">
    <text evidence="1">The sequence shown here is derived from an EMBL/GenBank/DDBJ whole genome shotgun (WGS) entry which is preliminary data.</text>
</comment>
<evidence type="ECO:0000313" key="1">
    <source>
        <dbReference type="EMBL" id="TKV73889.1"/>
    </source>
</evidence>
<gene>
    <name evidence="1" type="ORF">FDV58_35135</name>
</gene>
<organism evidence="1 2">
    <name type="scientific">Bradyrhizobium elkanii</name>
    <dbReference type="NCBI Taxonomy" id="29448"/>
    <lineage>
        <taxon>Bacteria</taxon>
        <taxon>Pseudomonadati</taxon>
        <taxon>Pseudomonadota</taxon>
        <taxon>Alphaproteobacteria</taxon>
        <taxon>Hyphomicrobiales</taxon>
        <taxon>Nitrobacteraceae</taxon>
        <taxon>Bradyrhizobium</taxon>
    </lineage>
</organism>
<reference evidence="1 2" key="1">
    <citation type="submission" date="2019-05" db="EMBL/GenBank/DDBJ databases">
        <title>Draft Genome of Bradyrhizobium elkanii strain SEMIA 938, Used in Commercial Inoculants for Lupinus spp. in Brazil.</title>
        <authorList>
            <person name="Hungria M."/>
            <person name="Delamuta J.R.M."/>
            <person name="Ribeiro R.A."/>
            <person name="Nogueira M.A."/>
        </authorList>
    </citation>
    <scope>NUCLEOTIDE SEQUENCE [LARGE SCALE GENOMIC DNA]</scope>
    <source>
        <strain evidence="1 2">Semia 938</strain>
    </source>
</reference>